<accession>A0A6M1S039</accession>
<name>A0A6M1S039_9HYPH</name>
<gene>
    <name evidence="6" type="ORF">G6N76_12490</name>
</gene>
<feature type="transmembrane region" description="Helical" evidence="5">
    <location>
        <begin position="40"/>
        <end position="62"/>
    </location>
</feature>
<dbReference type="RefSeq" id="WP_163904814.1">
    <property type="nucleotide sequence ID" value="NZ_CP048427.1"/>
</dbReference>
<feature type="transmembrane region" description="Helical" evidence="5">
    <location>
        <begin position="12"/>
        <end position="28"/>
    </location>
</feature>
<dbReference type="InterPro" id="IPR007300">
    <property type="entry name" value="CidB/LrgB"/>
</dbReference>
<protein>
    <submittedName>
        <fullName evidence="6">LrgB family protein</fullName>
    </submittedName>
</protein>
<dbReference type="GO" id="GO:0016020">
    <property type="term" value="C:membrane"/>
    <property type="evidence" value="ECO:0007669"/>
    <property type="project" value="UniProtKB-SubCell"/>
</dbReference>
<feature type="transmembrane region" description="Helical" evidence="5">
    <location>
        <begin position="100"/>
        <end position="125"/>
    </location>
</feature>
<evidence type="ECO:0000313" key="7">
    <source>
        <dbReference type="Proteomes" id="UP000477849"/>
    </source>
</evidence>
<dbReference type="PANTHER" id="PTHR30249:SF16">
    <property type="entry name" value="INNER MEMBRANE PROTEIN"/>
    <property type="match status" value="1"/>
</dbReference>
<keyword evidence="3 5" id="KW-1133">Transmembrane helix</keyword>
<evidence type="ECO:0000256" key="1">
    <source>
        <dbReference type="ARBA" id="ARBA00004141"/>
    </source>
</evidence>
<dbReference type="EMBL" id="JAAKZH010000003">
    <property type="protein sequence ID" value="NGO64485.1"/>
    <property type="molecule type" value="Genomic_DNA"/>
</dbReference>
<organism evidence="6 7">
    <name type="scientific">Rhizobium daejeonense</name>
    <dbReference type="NCBI Taxonomy" id="240521"/>
    <lineage>
        <taxon>Bacteria</taxon>
        <taxon>Pseudomonadati</taxon>
        <taxon>Pseudomonadota</taxon>
        <taxon>Alphaproteobacteria</taxon>
        <taxon>Hyphomicrobiales</taxon>
        <taxon>Rhizobiaceae</taxon>
        <taxon>Rhizobium/Agrobacterium group</taxon>
        <taxon>Rhizobium</taxon>
    </lineage>
</organism>
<keyword evidence="4 5" id="KW-0472">Membrane</keyword>
<dbReference type="Pfam" id="PF04172">
    <property type="entry name" value="LrgB"/>
    <property type="match status" value="1"/>
</dbReference>
<keyword evidence="7" id="KW-1185">Reference proteome</keyword>
<dbReference type="PANTHER" id="PTHR30249">
    <property type="entry name" value="PUTATIVE SEROTONIN TRANSPORTER"/>
    <property type="match status" value="1"/>
</dbReference>
<proteinExistence type="predicted"/>
<feature type="transmembrane region" description="Helical" evidence="5">
    <location>
        <begin position="68"/>
        <end position="88"/>
    </location>
</feature>
<dbReference type="Proteomes" id="UP000477849">
    <property type="component" value="Unassembled WGS sequence"/>
</dbReference>
<comment type="caution">
    <text evidence="6">The sequence shown here is derived from an EMBL/GenBank/DDBJ whole genome shotgun (WGS) entry which is preliminary data.</text>
</comment>
<sequence>MEATVPFATNPALLTAFWSAATIFFYLVSKAIYRRWPQSWLSPLIVTPMALIALALLLRANYAEYIHATHWLVAMLGPVTVAFAIPIFEERHTIRRYWPVLAFGVFVGSATAMLTAWALASLLSIDGALRLSLLPRSISTPFAMTISQDIGGVPDLTAIFVVITGVCGAALGETLLRVLPIRSTLARGALFGMGAHGAGVAKAHQIGSEEGSIAGLVMVLVGLVNVLAAPLISMLLR</sequence>
<evidence type="ECO:0000256" key="3">
    <source>
        <dbReference type="ARBA" id="ARBA00022989"/>
    </source>
</evidence>
<evidence type="ECO:0000256" key="2">
    <source>
        <dbReference type="ARBA" id="ARBA00022692"/>
    </source>
</evidence>
<reference evidence="6 7" key="1">
    <citation type="submission" date="2020-02" db="EMBL/GenBank/DDBJ databases">
        <title>Genome sequence of the type strain CCBAU10050 of Rhizobium daejeonense.</title>
        <authorList>
            <person name="Gao J."/>
            <person name="Sun J."/>
        </authorList>
    </citation>
    <scope>NUCLEOTIDE SEQUENCE [LARGE SCALE GENOMIC DNA]</scope>
    <source>
        <strain evidence="6 7">CCBAU10050</strain>
    </source>
</reference>
<evidence type="ECO:0000256" key="5">
    <source>
        <dbReference type="SAM" id="Phobius"/>
    </source>
</evidence>
<evidence type="ECO:0000313" key="6">
    <source>
        <dbReference type="EMBL" id="NGO64485.1"/>
    </source>
</evidence>
<feature type="transmembrane region" description="Helical" evidence="5">
    <location>
        <begin position="213"/>
        <end position="236"/>
    </location>
</feature>
<dbReference type="AlphaFoldDB" id="A0A6M1S039"/>
<evidence type="ECO:0000256" key="4">
    <source>
        <dbReference type="ARBA" id="ARBA00023136"/>
    </source>
</evidence>
<keyword evidence="2 5" id="KW-0812">Transmembrane</keyword>
<comment type="subcellular location">
    <subcellularLocation>
        <location evidence="1">Membrane</location>
        <topology evidence="1">Multi-pass membrane protein</topology>
    </subcellularLocation>
</comment>
<feature type="transmembrane region" description="Helical" evidence="5">
    <location>
        <begin position="156"/>
        <end position="176"/>
    </location>
</feature>